<protein>
    <submittedName>
        <fullName evidence="1">Uncharacterized protein</fullName>
    </submittedName>
</protein>
<comment type="caution">
    <text evidence="1">The sequence shown here is derived from an EMBL/GenBank/DDBJ whole genome shotgun (WGS) entry which is preliminary data.</text>
</comment>
<dbReference type="Proteomes" id="UP000291343">
    <property type="component" value="Unassembled WGS sequence"/>
</dbReference>
<evidence type="ECO:0000313" key="1">
    <source>
        <dbReference type="EMBL" id="RZF38059.1"/>
    </source>
</evidence>
<accession>A0A482WWT1</accession>
<gene>
    <name evidence="1" type="ORF">LSTR_LSTR006458</name>
</gene>
<dbReference type="AlphaFoldDB" id="A0A482WWT1"/>
<name>A0A482WWT1_LAOST</name>
<reference evidence="1 2" key="1">
    <citation type="journal article" date="2017" name="Gigascience">
        <title>Genome sequence of the small brown planthopper, Laodelphax striatellus.</title>
        <authorList>
            <person name="Zhu J."/>
            <person name="Jiang F."/>
            <person name="Wang X."/>
            <person name="Yang P."/>
            <person name="Bao Y."/>
            <person name="Zhao W."/>
            <person name="Wang W."/>
            <person name="Lu H."/>
            <person name="Wang Q."/>
            <person name="Cui N."/>
            <person name="Li J."/>
            <person name="Chen X."/>
            <person name="Luo L."/>
            <person name="Yu J."/>
            <person name="Kang L."/>
            <person name="Cui F."/>
        </authorList>
    </citation>
    <scope>NUCLEOTIDE SEQUENCE [LARGE SCALE GENOMIC DNA]</scope>
    <source>
        <strain evidence="1">Lst14</strain>
    </source>
</reference>
<dbReference type="EMBL" id="QKKF02022824">
    <property type="protein sequence ID" value="RZF38059.1"/>
    <property type="molecule type" value="Genomic_DNA"/>
</dbReference>
<evidence type="ECO:0000313" key="2">
    <source>
        <dbReference type="Proteomes" id="UP000291343"/>
    </source>
</evidence>
<sequence length="138" mass="15542">MKGGRLASENRVTTLTTTRNLTDDNNYFHQNCGTGFLIDRVLRELREEVFHGSFKISQIGQHRLFKSQESICEASEFKKVAFLTLEDKSIVFFLCACVCALVLNTSSGVRPPRKITSIIELIRTAPRGLFPSPSNMQT</sequence>
<keyword evidence="2" id="KW-1185">Reference proteome</keyword>
<proteinExistence type="predicted"/>
<dbReference type="InParanoid" id="A0A482WWT1"/>
<organism evidence="1 2">
    <name type="scientific">Laodelphax striatellus</name>
    <name type="common">Small brown planthopper</name>
    <name type="synonym">Delphax striatella</name>
    <dbReference type="NCBI Taxonomy" id="195883"/>
    <lineage>
        <taxon>Eukaryota</taxon>
        <taxon>Metazoa</taxon>
        <taxon>Ecdysozoa</taxon>
        <taxon>Arthropoda</taxon>
        <taxon>Hexapoda</taxon>
        <taxon>Insecta</taxon>
        <taxon>Pterygota</taxon>
        <taxon>Neoptera</taxon>
        <taxon>Paraneoptera</taxon>
        <taxon>Hemiptera</taxon>
        <taxon>Auchenorrhyncha</taxon>
        <taxon>Fulgoroidea</taxon>
        <taxon>Delphacidae</taxon>
        <taxon>Criomorphinae</taxon>
        <taxon>Laodelphax</taxon>
    </lineage>
</organism>